<evidence type="ECO:0000313" key="7">
    <source>
        <dbReference type="EMBL" id="NYI47528.1"/>
    </source>
</evidence>
<evidence type="ECO:0000256" key="5">
    <source>
        <dbReference type="ARBA" id="ARBA00023002"/>
    </source>
</evidence>
<name>A0A7Y9ZNF0_9ACTN</name>
<comment type="caution">
    <text evidence="7">The sequence shown here is derived from an EMBL/GenBank/DDBJ whole genome shotgun (WGS) entry which is preliminary data.</text>
</comment>
<keyword evidence="5 6" id="KW-0560">Oxidoreductase</keyword>
<comment type="cofactor">
    <cofactor evidence="1 6">
        <name>FAD</name>
        <dbReference type="ChEBI" id="CHEBI:57692"/>
    </cofactor>
</comment>
<dbReference type="Gene3D" id="3.20.20.220">
    <property type="match status" value="1"/>
</dbReference>
<gene>
    <name evidence="7" type="ORF">BJ993_004608</name>
</gene>
<dbReference type="GO" id="GO:0006555">
    <property type="term" value="P:methionine metabolic process"/>
    <property type="evidence" value="ECO:0007669"/>
    <property type="project" value="InterPro"/>
</dbReference>
<dbReference type="InterPro" id="IPR003171">
    <property type="entry name" value="Mehydrof_redctse-like"/>
</dbReference>
<evidence type="ECO:0000256" key="6">
    <source>
        <dbReference type="RuleBase" id="RU003862"/>
    </source>
</evidence>
<dbReference type="Proteomes" id="UP000562045">
    <property type="component" value="Unassembled WGS sequence"/>
</dbReference>
<evidence type="ECO:0000313" key="8">
    <source>
        <dbReference type="Proteomes" id="UP000562045"/>
    </source>
</evidence>
<dbReference type="GO" id="GO:0004489">
    <property type="term" value="F:methylenetetrahydrofolate reductase [NAD(P)H] activity"/>
    <property type="evidence" value="ECO:0007669"/>
    <property type="project" value="InterPro"/>
</dbReference>
<protein>
    <recommendedName>
        <fullName evidence="6">Methylenetetrahydrofolate reductase</fullName>
    </recommendedName>
</protein>
<keyword evidence="4 6" id="KW-0274">FAD</keyword>
<dbReference type="Pfam" id="PF02219">
    <property type="entry name" value="MTHFR"/>
    <property type="match status" value="1"/>
</dbReference>
<evidence type="ECO:0000256" key="4">
    <source>
        <dbReference type="ARBA" id="ARBA00022827"/>
    </source>
</evidence>
<organism evidence="7 8">
    <name type="scientific">Nocardioides aromaticivorans</name>
    <dbReference type="NCBI Taxonomy" id="200618"/>
    <lineage>
        <taxon>Bacteria</taxon>
        <taxon>Bacillati</taxon>
        <taxon>Actinomycetota</taxon>
        <taxon>Actinomycetes</taxon>
        <taxon>Propionibacteriales</taxon>
        <taxon>Nocardioidaceae</taxon>
        <taxon>Nocardioides</taxon>
    </lineage>
</organism>
<comment type="pathway">
    <text evidence="2 6">One-carbon metabolism; tetrahydrofolate interconversion.</text>
</comment>
<dbReference type="UniPathway" id="UPA00193"/>
<dbReference type="InterPro" id="IPR029041">
    <property type="entry name" value="FAD-linked_oxidoreductase-like"/>
</dbReference>
<dbReference type="EMBL" id="JACBZM010000001">
    <property type="protein sequence ID" value="NYI47528.1"/>
    <property type="molecule type" value="Genomic_DNA"/>
</dbReference>
<evidence type="ECO:0000256" key="3">
    <source>
        <dbReference type="ARBA" id="ARBA00022630"/>
    </source>
</evidence>
<dbReference type="GO" id="GO:0035999">
    <property type="term" value="P:tetrahydrofolate interconversion"/>
    <property type="evidence" value="ECO:0007669"/>
    <property type="project" value="UniProtKB-UniPathway"/>
</dbReference>
<dbReference type="RefSeq" id="WP_179651520.1">
    <property type="nucleotide sequence ID" value="NZ_JACBZM010000001.1"/>
</dbReference>
<reference evidence="7 8" key="1">
    <citation type="submission" date="2020-07" db="EMBL/GenBank/DDBJ databases">
        <title>Sequencing the genomes of 1000 actinobacteria strains.</title>
        <authorList>
            <person name="Klenk H.-P."/>
        </authorList>
    </citation>
    <scope>NUCLEOTIDE SEQUENCE [LARGE SCALE GENOMIC DNA]</scope>
    <source>
        <strain evidence="7 8">DSM 15131</strain>
    </source>
</reference>
<comment type="similarity">
    <text evidence="6">Belongs to the methylenetetrahydrofolate reductase family.</text>
</comment>
<dbReference type="AlphaFoldDB" id="A0A7Y9ZNF0"/>
<dbReference type="SUPFAM" id="SSF51730">
    <property type="entry name" value="FAD-linked oxidoreductase"/>
    <property type="match status" value="1"/>
</dbReference>
<evidence type="ECO:0000256" key="1">
    <source>
        <dbReference type="ARBA" id="ARBA00001974"/>
    </source>
</evidence>
<keyword evidence="3 6" id="KW-0285">Flavoprotein</keyword>
<accession>A0A7Y9ZNF0</accession>
<sequence>MDLATRIAAGQGGFVLFALTPPRQSTPAERLPEIARATVERLDHLDLDGLILYDIDDESSRNPAERPFPFSPTVDPSTYRAEHFGSWRTPVIVYRAVGKYQPEGLRTWIAEQDPRSTLTVMVGAASSGATPPLSLADAQALRAEANPDLLLGGVAIPERHRRRENEHLRLIAKQEAGCRFFVTQVVYDVNAAKNLVSDYRYACAERGTAPVPIVFTFSVCGSMKTLEFLRWLGVDVPRWIENDLRHATNPLRASLEQSAATAAELVEFCRRLDVPFGLNVESVSIRREEIEASVELAARLGAQLRVSPDAR</sequence>
<proteinExistence type="inferred from homology"/>
<evidence type="ECO:0000256" key="2">
    <source>
        <dbReference type="ARBA" id="ARBA00004777"/>
    </source>
</evidence>